<feature type="signal peptide" evidence="1">
    <location>
        <begin position="1"/>
        <end position="21"/>
    </location>
</feature>
<proteinExistence type="predicted"/>
<organism evidence="2 3">
    <name type="scientific">Primorskyibacter sedentarius</name>
    <dbReference type="NCBI Taxonomy" id="745311"/>
    <lineage>
        <taxon>Bacteria</taxon>
        <taxon>Pseudomonadati</taxon>
        <taxon>Pseudomonadota</taxon>
        <taxon>Alphaproteobacteria</taxon>
        <taxon>Rhodobacterales</taxon>
        <taxon>Roseobacteraceae</taxon>
        <taxon>Primorskyibacter</taxon>
    </lineage>
</organism>
<name>A0A4R3J877_9RHOB</name>
<dbReference type="RefSeq" id="WP_132246536.1">
    <property type="nucleotide sequence ID" value="NZ_SLZU01000011.1"/>
</dbReference>
<dbReference type="OrthoDB" id="7858246at2"/>
<feature type="chain" id="PRO_5020978475" description="HEAT repeat domain-containing protein" evidence="1">
    <location>
        <begin position="22"/>
        <end position="205"/>
    </location>
</feature>
<dbReference type="EMBL" id="SLZU01000011">
    <property type="protein sequence ID" value="TCS61565.1"/>
    <property type="molecule type" value="Genomic_DNA"/>
</dbReference>
<sequence>MKHFSKLFSVLIVTVATSAAAQVTLEEADDVMNNRNTELQAFQDRLNDPDPERALAILKLLIVKGDADQRRMAIRHGLQSTDSAIRATTVRAILDSEPTIVITFDPVSEEPDGYYARTIAQAGGIVAEDGTSEVTRNIAGFDDEEECWTYKQGVYTPCLAMMRGEVVSILFGGTWGSYTLNSKGELEGQQTITGNLAKGVIELYE</sequence>
<reference evidence="2 3" key="1">
    <citation type="submission" date="2019-03" db="EMBL/GenBank/DDBJ databases">
        <title>Genomic Encyclopedia of Type Strains, Phase IV (KMG-IV): sequencing the most valuable type-strain genomes for metagenomic binning, comparative biology and taxonomic classification.</title>
        <authorList>
            <person name="Goeker M."/>
        </authorList>
    </citation>
    <scope>NUCLEOTIDE SEQUENCE [LARGE SCALE GENOMIC DNA]</scope>
    <source>
        <strain evidence="2 3">DSM 104836</strain>
    </source>
</reference>
<accession>A0A4R3J877</accession>
<comment type="caution">
    <text evidence="2">The sequence shown here is derived from an EMBL/GenBank/DDBJ whole genome shotgun (WGS) entry which is preliminary data.</text>
</comment>
<dbReference type="AlphaFoldDB" id="A0A4R3J877"/>
<evidence type="ECO:0000256" key="1">
    <source>
        <dbReference type="SAM" id="SignalP"/>
    </source>
</evidence>
<gene>
    <name evidence="2" type="ORF">EDD52_111163</name>
</gene>
<evidence type="ECO:0000313" key="2">
    <source>
        <dbReference type="EMBL" id="TCS61565.1"/>
    </source>
</evidence>
<keyword evidence="3" id="KW-1185">Reference proteome</keyword>
<evidence type="ECO:0000313" key="3">
    <source>
        <dbReference type="Proteomes" id="UP000295696"/>
    </source>
</evidence>
<keyword evidence="1" id="KW-0732">Signal</keyword>
<evidence type="ECO:0008006" key="4">
    <source>
        <dbReference type="Google" id="ProtNLM"/>
    </source>
</evidence>
<protein>
    <recommendedName>
        <fullName evidence="4">HEAT repeat domain-containing protein</fullName>
    </recommendedName>
</protein>
<dbReference type="Proteomes" id="UP000295696">
    <property type="component" value="Unassembled WGS sequence"/>
</dbReference>